<evidence type="ECO:0000313" key="2">
    <source>
        <dbReference type="Proteomes" id="UP000814033"/>
    </source>
</evidence>
<name>A0ACB8RRP2_9AGAM</name>
<evidence type="ECO:0000313" key="1">
    <source>
        <dbReference type="EMBL" id="KAI0046944.1"/>
    </source>
</evidence>
<dbReference type="EMBL" id="MU275914">
    <property type="protein sequence ID" value="KAI0046944.1"/>
    <property type="molecule type" value="Genomic_DNA"/>
</dbReference>
<reference evidence="1" key="2">
    <citation type="journal article" date="2022" name="New Phytol.">
        <title>Evolutionary transition to the ectomycorrhizal habit in the genomes of a hyperdiverse lineage of mushroom-forming fungi.</title>
        <authorList>
            <person name="Looney B."/>
            <person name="Miyauchi S."/>
            <person name="Morin E."/>
            <person name="Drula E."/>
            <person name="Courty P.E."/>
            <person name="Kohler A."/>
            <person name="Kuo A."/>
            <person name="LaButti K."/>
            <person name="Pangilinan J."/>
            <person name="Lipzen A."/>
            <person name="Riley R."/>
            <person name="Andreopoulos W."/>
            <person name="He G."/>
            <person name="Johnson J."/>
            <person name="Nolan M."/>
            <person name="Tritt A."/>
            <person name="Barry K.W."/>
            <person name="Grigoriev I.V."/>
            <person name="Nagy L.G."/>
            <person name="Hibbett D."/>
            <person name="Henrissat B."/>
            <person name="Matheny P.B."/>
            <person name="Labbe J."/>
            <person name="Martin F.M."/>
        </authorList>
    </citation>
    <scope>NUCLEOTIDE SEQUENCE</scope>
    <source>
        <strain evidence="1">FP105234-sp</strain>
    </source>
</reference>
<organism evidence="1 2">
    <name type="scientific">Auriscalpium vulgare</name>
    <dbReference type="NCBI Taxonomy" id="40419"/>
    <lineage>
        <taxon>Eukaryota</taxon>
        <taxon>Fungi</taxon>
        <taxon>Dikarya</taxon>
        <taxon>Basidiomycota</taxon>
        <taxon>Agaricomycotina</taxon>
        <taxon>Agaricomycetes</taxon>
        <taxon>Russulales</taxon>
        <taxon>Auriscalpiaceae</taxon>
        <taxon>Auriscalpium</taxon>
    </lineage>
</organism>
<proteinExistence type="predicted"/>
<dbReference type="Proteomes" id="UP000814033">
    <property type="component" value="Unassembled WGS sequence"/>
</dbReference>
<reference evidence="1" key="1">
    <citation type="submission" date="2021-02" db="EMBL/GenBank/DDBJ databases">
        <authorList>
            <consortium name="DOE Joint Genome Institute"/>
            <person name="Ahrendt S."/>
            <person name="Looney B.P."/>
            <person name="Miyauchi S."/>
            <person name="Morin E."/>
            <person name="Drula E."/>
            <person name="Courty P.E."/>
            <person name="Chicoki N."/>
            <person name="Fauchery L."/>
            <person name="Kohler A."/>
            <person name="Kuo A."/>
            <person name="Labutti K."/>
            <person name="Pangilinan J."/>
            <person name="Lipzen A."/>
            <person name="Riley R."/>
            <person name="Andreopoulos W."/>
            <person name="He G."/>
            <person name="Johnson J."/>
            <person name="Barry K.W."/>
            <person name="Grigoriev I.V."/>
            <person name="Nagy L."/>
            <person name="Hibbett D."/>
            <person name="Henrissat B."/>
            <person name="Matheny P.B."/>
            <person name="Labbe J."/>
            <person name="Martin F."/>
        </authorList>
    </citation>
    <scope>NUCLEOTIDE SEQUENCE</scope>
    <source>
        <strain evidence="1">FP105234-sp</strain>
    </source>
</reference>
<accession>A0ACB8RRP2</accession>
<gene>
    <name evidence="1" type="ORF">FA95DRAFT_1305080</name>
</gene>
<protein>
    <submittedName>
        <fullName evidence="1">Uncharacterized protein</fullName>
    </submittedName>
</protein>
<comment type="caution">
    <text evidence="1">The sequence shown here is derived from an EMBL/GenBank/DDBJ whole genome shotgun (WGS) entry which is preliminary data.</text>
</comment>
<keyword evidence="2" id="KW-1185">Reference proteome</keyword>
<sequence length="159" mass="17841">MGRWCCPPPHGILEQLTRLECLFVGEFRASSFSHRGACTCRKCSALRGCHGHRRSIASRLRRCVVNVVLRSRLICMSFSFRALAPRLSCVLAPDSPRTRKCSSRFALRDRAQQSSPYIFLLHRTVNMQSHQCSVKLTFSIADSPSPLPIFSLSSVSSAR</sequence>